<keyword evidence="1" id="KW-1133">Transmembrane helix</keyword>
<dbReference type="RefSeq" id="XP_024694280.1">
    <property type="nucleotide sequence ID" value="XM_024832670.1"/>
</dbReference>
<dbReference type="AlphaFoldDB" id="A0A2I1D730"/>
<dbReference type="EMBL" id="MSFM01000004">
    <property type="protein sequence ID" value="PKY05686.1"/>
    <property type="molecule type" value="Genomic_DNA"/>
</dbReference>
<dbReference type="Proteomes" id="UP000234254">
    <property type="component" value="Unassembled WGS sequence"/>
</dbReference>
<gene>
    <name evidence="2" type="ORF">P168DRAFT_128584</name>
</gene>
<feature type="transmembrane region" description="Helical" evidence="1">
    <location>
        <begin position="23"/>
        <end position="42"/>
    </location>
</feature>
<keyword evidence="1" id="KW-0812">Transmembrane</keyword>
<protein>
    <submittedName>
        <fullName evidence="2">Uncharacterized protein</fullName>
    </submittedName>
</protein>
<dbReference type="VEuPathDB" id="FungiDB:P168DRAFT_128584"/>
<keyword evidence="3" id="KW-1185">Reference proteome</keyword>
<organism evidence="2 3">
    <name type="scientific">Aspergillus campestris (strain IBT 28561)</name>
    <dbReference type="NCBI Taxonomy" id="1392248"/>
    <lineage>
        <taxon>Eukaryota</taxon>
        <taxon>Fungi</taxon>
        <taxon>Dikarya</taxon>
        <taxon>Ascomycota</taxon>
        <taxon>Pezizomycotina</taxon>
        <taxon>Eurotiomycetes</taxon>
        <taxon>Eurotiomycetidae</taxon>
        <taxon>Eurotiales</taxon>
        <taxon>Aspergillaceae</taxon>
        <taxon>Aspergillus</taxon>
        <taxon>Aspergillus subgen. Circumdati</taxon>
    </lineage>
</organism>
<reference evidence="2" key="1">
    <citation type="submission" date="2016-12" db="EMBL/GenBank/DDBJ databases">
        <title>The genomes of Aspergillus section Nigri reveals drivers in fungal speciation.</title>
        <authorList>
            <consortium name="DOE Joint Genome Institute"/>
            <person name="Vesth T.C."/>
            <person name="Nybo J."/>
            <person name="Theobald S."/>
            <person name="Brandl J."/>
            <person name="Frisvad J.C."/>
            <person name="Nielsen K.F."/>
            <person name="Lyhne E.K."/>
            <person name="Kogle M.E."/>
            <person name="Kuo A."/>
            <person name="Riley R."/>
            <person name="Clum A."/>
            <person name="Nolan M."/>
            <person name="Lipzen A."/>
            <person name="Salamov A."/>
            <person name="Henrissat B."/>
            <person name="Wiebenga A."/>
            <person name="De vries R.P."/>
            <person name="Grigoriev I.V."/>
            <person name="Mortensen U.H."/>
            <person name="Andersen M.R."/>
            <person name="Baker S.E."/>
        </authorList>
    </citation>
    <scope>NUCLEOTIDE SEQUENCE</scope>
    <source>
        <strain evidence="2">IBT 28561</strain>
    </source>
</reference>
<evidence type="ECO:0000313" key="2">
    <source>
        <dbReference type="EMBL" id="PKY05686.1"/>
    </source>
</evidence>
<evidence type="ECO:0000313" key="3">
    <source>
        <dbReference type="Proteomes" id="UP000234254"/>
    </source>
</evidence>
<dbReference type="OrthoDB" id="10536642at2759"/>
<keyword evidence="1" id="KW-0472">Membrane</keyword>
<dbReference type="GeneID" id="36540192"/>
<accession>A0A2I1D730</accession>
<evidence type="ECO:0000256" key="1">
    <source>
        <dbReference type="SAM" id="Phobius"/>
    </source>
</evidence>
<proteinExistence type="predicted"/>
<comment type="caution">
    <text evidence="2">The sequence shown here is derived from an EMBL/GenBank/DDBJ whole genome shotgun (WGS) entry which is preliminary data.</text>
</comment>
<name>A0A2I1D730_ASPC2</name>
<sequence>MYINLPFVTAEKKYLLHDIGMGLLWDGVILLSFFRLFFIVLYDHHGIPGKTNPTPLHHIHKIQLPISKFNLIHKIFQEKRLESLTGETQQNPVATS</sequence>